<dbReference type="Pfam" id="PF13280">
    <property type="entry name" value="WYL"/>
    <property type="match status" value="1"/>
</dbReference>
<dbReference type="STRING" id="1393122.SAMN05660895_0853"/>
<protein>
    <submittedName>
        <fullName evidence="3">Predicted DNA-binding transcriptional regulator YafY, contains an HTH and WYL domains</fullName>
    </submittedName>
</protein>
<accession>A0A1I7N7L6</accession>
<dbReference type="RefSeq" id="WP_177224103.1">
    <property type="nucleotide sequence ID" value="NZ_FPCJ01000001.1"/>
</dbReference>
<keyword evidence="4" id="KW-1185">Reference proteome</keyword>
<evidence type="ECO:0000313" key="3">
    <source>
        <dbReference type="EMBL" id="SFV30655.1"/>
    </source>
</evidence>
<evidence type="ECO:0000259" key="1">
    <source>
        <dbReference type="Pfam" id="PF13280"/>
    </source>
</evidence>
<name>A0A1I7N7L6_9BACT</name>
<evidence type="ECO:0000259" key="2">
    <source>
        <dbReference type="Pfam" id="PF25583"/>
    </source>
</evidence>
<dbReference type="Pfam" id="PF25583">
    <property type="entry name" value="WCX"/>
    <property type="match status" value="1"/>
</dbReference>
<keyword evidence="3" id="KW-0238">DNA-binding</keyword>
<feature type="domain" description="WCX" evidence="2">
    <location>
        <begin position="255"/>
        <end position="332"/>
    </location>
</feature>
<dbReference type="EMBL" id="FPCJ01000001">
    <property type="protein sequence ID" value="SFV30655.1"/>
    <property type="molecule type" value="Genomic_DNA"/>
</dbReference>
<dbReference type="InterPro" id="IPR026881">
    <property type="entry name" value="WYL_dom"/>
</dbReference>
<organism evidence="3 4">
    <name type="scientific">Thermoflavifilum thermophilum</name>
    <dbReference type="NCBI Taxonomy" id="1393122"/>
    <lineage>
        <taxon>Bacteria</taxon>
        <taxon>Pseudomonadati</taxon>
        <taxon>Bacteroidota</taxon>
        <taxon>Chitinophagia</taxon>
        <taxon>Chitinophagales</taxon>
        <taxon>Chitinophagaceae</taxon>
        <taxon>Thermoflavifilum</taxon>
    </lineage>
</organism>
<dbReference type="GO" id="GO:0003677">
    <property type="term" value="F:DNA binding"/>
    <property type="evidence" value="ECO:0007669"/>
    <property type="project" value="UniProtKB-KW"/>
</dbReference>
<dbReference type="InterPro" id="IPR057727">
    <property type="entry name" value="WCX_dom"/>
</dbReference>
<dbReference type="PANTHER" id="PTHR34580">
    <property type="match status" value="1"/>
</dbReference>
<proteinExistence type="predicted"/>
<dbReference type="AlphaFoldDB" id="A0A1I7N7L6"/>
<evidence type="ECO:0000313" key="4">
    <source>
        <dbReference type="Proteomes" id="UP000199537"/>
    </source>
</evidence>
<dbReference type="PANTHER" id="PTHR34580:SF9">
    <property type="entry name" value="SLL5097 PROTEIN"/>
    <property type="match status" value="1"/>
</dbReference>
<feature type="domain" description="WYL" evidence="1">
    <location>
        <begin position="154"/>
        <end position="223"/>
    </location>
</feature>
<dbReference type="PROSITE" id="PS52050">
    <property type="entry name" value="WYL"/>
    <property type="match status" value="1"/>
</dbReference>
<sequence>MPLNKNAMARYKAIDERLRRKDYPSLEKLVNYVSQKLGKSVSVRTIQKDLYDMRYSAELNFKAPIDYHYQRRGYYYKEPNYSINSLPVTEYDLNGLEIAINILEHFKHITLIRRFEDAIRQIADAVKISKERLVQSQGMLHIDLSAEYAGARWIEDLAEAIVNRNWVKIKHKSYQRNEEHEYRLAPYHIREYQHRFYVVGMSKRKDQQENKVRIFGLDRITNIWPTRDHFDVPENFEPHKYFANIIGISNPENDPEDIELWFDAQQCKYVLNHPIHASQQLLEQTEDGCRVRLKLVINYELMMLLLSYGSHVKVLSPAHLARQIQEEIQKMAAQYAR</sequence>
<gene>
    <name evidence="3" type="ORF">SAMN05660895_0853</name>
</gene>
<dbReference type="Proteomes" id="UP000199537">
    <property type="component" value="Unassembled WGS sequence"/>
</dbReference>
<reference evidence="4" key="1">
    <citation type="submission" date="2016-10" db="EMBL/GenBank/DDBJ databases">
        <authorList>
            <person name="Varghese N."/>
            <person name="Submissions S."/>
        </authorList>
    </citation>
    <scope>NUCLEOTIDE SEQUENCE [LARGE SCALE GENOMIC DNA]</scope>
    <source>
        <strain evidence="4">DSM 14807</strain>
    </source>
</reference>
<dbReference type="InterPro" id="IPR051534">
    <property type="entry name" value="CBASS_pafABC_assoc_protein"/>
</dbReference>